<reference evidence="1" key="2">
    <citation type="submission" date="2017-11" db="EMBL/GenBank/DDBJ databases">
        <title>Coralsnake Venomics: Analyses of Venom Gland Transcriptomes and Proteomes of Six Brazilian Taxa.</title>
        <authorList>
            <person name="Aird S.D."/>
            <person name="Jorge da Silva N."/>
            <person name="Qiu L."/>
            <person name="Villar-Briones A."/>
            <person name="Aparecida-Saddi V."/>
            <person name="Campos-Telles M.P."/>
            <person name="Grau M."/>
            <person name="Mikheyev A.S."/>
        </authorList>
    </citation>
    <scope>NUCLEOTIDE SEQUENCE</scope>
    <source>
        <tissue evidence="1">Venom_gland</tissue>
    </source>
</reference>
<sequence>MKNRCSEPPNALFAYLKSCSSFYLSSYKTSVDLRKLQCLAEFLREHDIPERRTSPSLSVHYLAITPATVLTTLCIQFESEKAEGRRRREKPIYIHNRETKINIHRSKNYIII</sequence>
<proteinExistence type="predicted"/>
<accession>A0A2D4J6W4</accession>
<protein>
    <submittedName>
        <fullName evidence="1">Uncharacterized protein</fullName>
    </submittedName>
</protein>
<evidence type="ECO:0000313" key="1">
    <source>
        <dbReference type="EMBL" id="LAA92242.1"/>
    </source>
</evidence>
<reference evidence="1" key="1">
    <citation type="submission" date="2017-07" db="EMBL/GenBank/DDBJ databases">
        <authorList>
            <person name="Mikheyev A."/>
            <person name="Grau M."/>
        </authorList>
    </citation>
    <scope>NUCLEOTIDE SEQUENCE</scope>
    <source>
        <tissue evidence="1">Venom_gland</tissue>
    </source>
</reference>
<organism evidence="1">
    <name type="scientific">Micrurus lemniscatus lemniscatus</name>
    <dbReference type="NCBI Taxonomy" id="129467"/>
    <lineage>
        <taxon>Eukaryota</taxon>
        <taxon>Metazoa</taxon>
        <taxon>Chordata</taxon>
        <taxon>Craniata</taxon>
        <taxon>Vertebrata</taxon>
        <taxon>Euteleostomi</taxon>
        <taxon>Lepidosauria</taxon>
        <taxon>Squamata</taxon>
        <taxon>Bifurcata</taxon>
        <taxon>Unidentata</taxon>
        <taxon>Episquamata</taxon>
        <taxon>Toxicofera</taxon>
        <taxon>Serpentes</taxon>
        <taxon>Colubroidea</taxon>
        <taxon>Elapidae</taxon>
        <taxon>Elapinae</taxon>
        <taxon>Micrurus</taxon>
    </lineage>
</organism>
<dbReference type="EMBL" id="IACK01154109">
    <property type="protein sequence ID" value="LAA92242.1"/>
    <property type="molecule type" value="Transcribed_RNA"/>
</dbReference>
<name>A0A2D4J6W4_MICLE</name>
<dbReference type="AlphaFoldDB" id="A0A2D4J6W4"/>